<evidence type="ECO:0000313" key="4">
    <source>
        <dbReference type="Proteomes" id="UP001176940"/>
    </source>
</evidence>
<sequence>MMAANMDWYDRMALDVLKMISVIEKHPEVWDRASEEYKASSSKHDAWPAIATEIYPQWPQLPKSGQKIILADIKNRWRSVTDRLVKSQRTESGSSPSNRRVPYADQLQFTSTSRNLHRTEGNVRAQTPPVHEGNRLDHDVEEEVEDFPMCSSPNPPLPMSSSSLYAAVTAPSCTVASSSSAVDATLVSTAVAPASGAAPSSAGGDSRPTGKGVGSARPVPLMQVTVGIKERTHGYGSSADVPVN</sequence>
<reference evidence="3" key="1">
    <citation type="submission" date="2023-07" db="EMBL/GenBank/DDBJ databases">
        <authorList>
            <person name="Stuckert A."/>
        </authorList>
    </citation>
    <scope>NUCLEOTIDE SEQUENCE</scope>
</reference>
<protein>
    <recommendedName>
        <fullName evidence="2">MADF domain-containing protein</fullName>
    </recommendedName>
</protein>
<gene>
    <name evidence="3" type="ORF">RIMI_LOCUS4850816</name>
</gene>
<dbReference type="PANTHER" id="PTHR12243">
    <property type="entry name" value="MADF DOMAIN TRANSCRIPTION FACTOR"/>
    <property type="match status" value="1"/>
</dbReference>
<keyword evidence="4" id="KW-1185">Reference proteome</keyword>
<evidence type="ECO:0000256" key="1">
    <source>
        <dbReference type="SAM" id="MobiDB-lite"/>
    </source>
</evidence>
<name>A0ABN9L2V6_9NEOB</name>
<dbReference type="Pfam" id="PF10545">
    <property type="entry name" value="MADF_DNA_bdg"/>
    <property type="match status" value="1"/>
</dbReference>
<accession>A0ABN9L2V6</accession>
<organism evidence="3 4">
    <name type="scientific">Ranitomeya imitator</name>
    <name type="common">mimic poison frog</name>
    <dbReference type="NCBI Taxonomy" id="111125"/>
    <lineage>
        <taxon>Eukaryota</taxon>
        <taxon>Metazoa</taxon>
        <taxon>Chordata</taxon>
        <taxon>Craniata</taxon>
        <taxon>Vertebrata</taxon>
        <taxon>Euteleostomi</taxon>
        <taxon>Amphibia</taxon>
        <taxon>Batrachia</taxon>
        <taxon>Anura</taxon>
        <taxon>Neobatrachia</taxon>
        <taxon>Hyloidea</taxon>
        <taxon>Dendrobatidae</taxon>
        <taxon>Dendrobatinae</taxon>
        <taxon>Ranitomeya</taxon>
    </lineage>
</organism>
<dbReference type="PANTHER" id="PTHR12243:SF60">
    <property type="entry name" value="SI:CH211-15D5.12-RELATED"/>
    <property type="match status" value="1"/>
</dbReference>
<feature type="compositionally biased region" description="Low complexity" evidence="1">
    <location>
        <begin position="193"/>
        <end position="204"/>
    </location>
</feature>
<feature type="region of interest" description="Disordered" evidence="1">
    <location>
        <begin position="193"/>
        <end position="222"/>
    </location>
</feature>
<dbReference type="PROSITE" id="PS51029">
    <property type="entry name" value="MADF"/>
    <property type="match status" value="1"/>
</dbReference>
<dbReference type="InterPro" id="IPR039353">
    <property type="entry name" value="TF_Adf1"/>
</dbReference>
<feature type="domain" description="MADF" evidence="2">
    <location>
        <begin position="18"/>
        <end position="115"/>
    </location>
</feature>
<comment type="caution">
    <text evidence="3">The sequence shown here is derived from an EMBL/GenBank/DDBJ whole genome shotgun (WGS) entry which is preliminary data.</text>
</comment>
<dbReference type="InterPro" id="IPR006578">
    <property type="entry name" value="MADF-dom"/>
</dbReference>
<dbReference type="EMBL" id="CAUEEQ010008000">
    <property type="protein sequence ID" value="CAJ0931717.1"/>
    <property type="molecule type" value="Genomic_DNA"/>
</dbReference>
<evidence type="ECO:0000313" key="3">
    <source>
        <dbReference type="EMBL" id="CAJ0931717.1"/>
    </source>
</evidence>
<feature type="region of interest" description="Disordered" evidence="1">
    <location>
        <begin position="112"/>
        <end position="134"/>
    </location>
</feature>
<proteinExistence type="predicted"/>
<evidence type="ECO:0000259" key="2">
    <source>
        <dbReference type="PROSITE" id="PS51029"/>
    </source>
</evidence>
<dbReference type="Proteomes" id="UP001176940">
    <property type="component" value="Unassembled WGS sequence"/>
</dbReference>
<feature type="region of interest" description="Disordered" evidence="1">
    <location>
        <begin position="84"/>
        <end position="103"/>
    </location>
</feature>